<comment type="catalytic activity">
    <reaction evidence="14">
        <text>L-seryl-[protein] + ATP = O-phospho-L-seryl-[protein] + ADP + H(+)</text>
        <dbReference type="Rhea" id="RHEA:17989"/>
        <dbReference type="Rhea" id="RHEA-COMP:9863"/>
        <dbReference type="Rhea" id="RHEA-COMP:11604"/>
        <dbReference type="ChEBI" id="CHEBI:15378"/>
        <dbReference type="ChEBI" id="CHEBI:29999"/>
        <dbReference type="ChEBI" id="CHEBI:30616"/>
        <dbReference type="ChEBI" id="CHEBI:83421"/>
        <dbReference type="ChEBI" id="CHEBI:456216"/>
        <dbReference type="EC" id="2.7.11.13"/>
    </reaction>
</comment>
<dbReference type="SUPFAM" id="SSF56112">
    <property type="entry name" value="Protein kinase-like (PK-like)"/>
    <property type="match status" value="1"/>
</dbReference>
<feature type="domain" description="Protein kinase" evidence="19">
    <location>
        <begin position="455"/>
        <end position="714"/>
    </location>
</feature>
<reference evidence="22" key="1">
    <citation type="journal article" date="2013" name="Genetics">
        <title>The draft genome and transcriptome of Panagrellus redivivus are shaped by the harsh demands of a free-living lifestyle.</title>
        <authorList>
            <person name="Srinivasan J."/>
            <person name="Dillman A.R."/>
            <person name="Macchietto M.G."/>
            <person name="Heikkinen L."/>
            <person name="Lakso M."/>
            <person name="Fracchia K.M."/>
            <person name="Antoshechkin I."/>
            <person name="Mortazavi A."/>
            <person name="Wong G."/>
            <person name="Sternberg P.W."/>
        </authorList>
    </citation>
    <scope>NUCLEOTIDE SEQUENCE [LARGE SCALE GENOMIC DNA]</scope>
    <source>
        <strain evidence="22">MT8872</strain>
    </source>
</reference>
<dbReference type="GO" id="GO:0008270">
    <property type="term" value="F:zinc ion binding"/>
    <property type="evidence" value="ECO:0007669"/>
    <property type="project" value="UniProtKB-KW"/>
</dbReference>
<dbReference type="Gene3D" id="3.30.60.20">
    <property type="match status" value="2"/>
</dbReference>
<keyword evidence="7" id="KW-0677">Repeat</keyword>
<dbReference type="InterPro" id="IPR000961">
    <property type="entry name" value="AGC-kinase_C"/>
</dbReference>
<dbReference type="InterPro" id="IPR011009">
    <property type="entry name" value="Kinase-like_dom_sf"/>
</dbReference>
<dbReference type="InterPro" id="IPR017441">
    <property type="entry name" value="Protein_kinase_ATP_BS"/>
</dbReference>
<evidence type="ECO:0000256" key="3">
    <source>
        <dbReference type="ARBA" id="ARBA00022527"/>
    </source>
</evidence>
<comment type="catalytic activity">
    <reaction evidence="13">
        <text>L-threonyl-[protein] + ATP = O-phospho-L-threonyl-[protein] + ADP + H(+)</text>
        <dbReference type="Rhea" id="RHEA:46608"/>
        <dbReference type="Rhea" id="RHEA-COMP:11060"/>
        <dbReference type="Rhea" id="RHEA-COMP:11605"/>
        <dbReference type="ChEBI" id="CHEBI:15378"/>
        <dbReference type="ChEBI" id="CHEBI:30013"/>
        <dbReference type="ChEBI" id="CHEBI:30616"/>
        <dbReference type="ChEBI" id="CHEBI:61977"/>
        <dbReference type="ChEBI" id="CHEBI:456216"/>
        <dbReference type="EC" id="2.7.11.13"/>
    </reaction>
</comment>
<dbReference type="Pfam" id="PF00069">
    <property type="entry name" value="Pkinase"/>
    <property type="match status" value="1"/>
</dbReference>
<feature type="binding site" evidence="16 17">
    <location>
        <position position="484"/>
    </location>
    <ligand>
        <name>ATP</name>
        <dbReference type="ChEBI" id="CHEBI:30616"/>
    </ligand>
</feature>
<reference evidence="23" key="2">
    <citation type="submission" date="2020-10" db="UniProtKB">
        <authorList>
            <consortium name="WormBaseParasite"/>
        </authorList>
    </citation>
    <scope>IDENTIFICATION</scope>
</reference>
<keyword evidence="10" id="KW-0418">Kinase</keyword>
<feature type="binding site" evidence="16">
    <location>
        <begin position="461"/>
        <end position="469"/>
    </location>
    <ligand>
        <name>ATP</name>
        <dbReference type="ChEBI" id="CHEBI:30616"/>
    </ligand>
</feature>
<keyword evidence="11" id="KW-0862">Zinc</keyword>
<dbReference type="PROSITE" id="PS50011">
    <property type="entry name" value="PROTEIN_KINASE_DOM"/>
    <property type="match status" value="1"/>
</dbReference>
<evidence type="ECO:0000256" key="8">
    <source>
        <dbReference type="ARBA" id="ARBA00022741"/>
    </source>
</evidence>
<comment type="similarity">
    <text evidence="1">Belongs to the protein kinase superfamily. AGC Ser/Thr protein kinase family. PKC subfamily.</text>
</comment>
<dbReference type="Pfam" id="PF00130">
    <property type="entry name" value="C1_1"/>
    <property type="match status" value="2"/>
</dbReference>
<dbReference type="Gene3D" id="2.60.40.150">
    <property type="entry name" value="C2 domain"/>
    <property type="match status" value="1"/>
</dbReference>
<evidence type="ECO:0000256" key="11">
    <source>
        <dbReference type="ARBA" id="ARBA00022833"/>
    </source>
</evidence>
<evidence type="ECO:0000259" key="19">
    <source>
        <dbReference type="PROSITE" id="PS50011"/>
    </source>
</evidence>
<dbReference type="FunFam" id="3.30.60.20:FF:000003">
    <property type="entry name" value="Protein kinase C delta"/>
    <property type="match status" value="1"/>
</dbReference>
<keyword evidence="6" id="KW-0479">Metal-binding</keyword>
<protein>
    <recommendedName>
        <fullName evidence="2">protein kinase C</fullName>
        <ecNumber evidence="2">2.7.11.13</ecNumber>
    </recommendedName>
</protein>
<keyword evidence="12 16" id="KW-0067">ATP-binding</keyword>
<dbReference type="SUPFAM" id="SSF57889">
    <property type="entry name" value="Cysteine-rich domain"/>
    <property type="match status" value="2"/>
</dbReference>
<evidence type="ECO:0000256" key="12">
    <source>
        <dbReference type="ARBA" id="ARBA00022840"/>
    </source>
</evidence>
<dbReference type="Pfam" id="PF00433">
    <property type="entry name" value="Pkinase_C"/>
    <property type="match status" value="1"/>
</dbReference>
<dbReference type="FunFam" id="3.30.200.20:FF:000103">
    <property type="entry name" value="Protein kinase C"/>
    <property type="match status" value="1"/>
</dbReference>
<dbReference type="GO" id="GO:0005524">
    <property type="term" value="F:ATP binding"/>
    <property type="evidence" value="ECO:0007669"/>
    <property type="project" value="UniProtKB-UniRule"/>
</dbReference>
<dbReference type="Gene3D" id="1.10.510.10">
    <property type="entry name" value="Transferase(Phosphotransferase) domain 1"/>
    <property type="match status" value="1"/>
</dbReference>
<feature type="active site" description="Proton acceptor" evidence="15">
    <location>
        <position position="579"/>
    </location>
</feature>
<evidence type="ECO:0000256" key="4">
    <source>
        <dbReference type="ARBA" id="ARBA00022553"/>
    </source>
</evidence>
<keyword evidence="3" id="KW-0723">Serine/threonine-protein kinase</keyword>
<evidence type="ECO:0000256" key="17">
    <source>
        <dbReference type="PROSITE-ProRule" id="PRU10141"/>
    </source>
</evidence>
<proteinExistence type="inferred from homology"/>
<evidence type="ECO:0000256" key="2">
    <source>
        <dbReference type="ARBA" id="ARBA00012429"/>
    </source>
</evidence>
<dbReference type="PROSITE" id="PS50081">
    <property type="entry name" value="ZF_DAG_PE_2"/>
    <property type="match status" value="2"/>
</dbReference>
<keyword evidence="9" id="KW-0863">Zinc-finger</keyword>
<dbReference type="InterPro" id="IPR014376">
    <property type="entry name" value="Prot_kin_PKC_delta"/>
</dbReference>
<evidence type="ECO:0000256" key="13">
    <source>
        <dbReference type="ARBA" id="ARBA00047272"/>
    </source>
</evidence>
<keyword evidence="22" id="KW-1185">Reference proteome</keyword>
<dbReference type="InterPro" id="IPR035892">
    <property type="entry name" value="C2_domain_sf"/>
</dbReference>
<dbReference type="WBParaSite" id="Pan_g3332.t1">
    <property type="protein sequence ID" value="Pan_g3332.t1"/>
    <property type="gene ID" value="Pan_g3332"/>
</dbReference>
<evidence type="ECO:0000259" key="21">
    <source>
        <dbReference type="PROSITE" id="PS51285"/>
    </source>
</evidence>
<dbReference type="Pfam" id="PF21494">
    <property type="entry name" value="PKC_C2"/>
    <property type="match status" value="1"/>
</dbReference>
<evidence type="ECO:0000256" key="5">
    <source>
        <dbReference type="ARBA" id="ARBA00022679"/>
    </source>
</evidence>
<dbReference type="GO" id="GO:0004697">
    <property type="term" value="F:diacylglycerol-dependent serine/threonine kinase activity"/>
    <property type="evidence" value="ECO:0007669"/>
    <property type="project" value="UniProtKB-EC"/>
</dbReference>
<dbReference type="InterPro" id="IPR017892">
    <property type="entry name" value="Pkinase_C"/>
</dbReference>
<dbReference type="InterPro" id="IPR000719">
    <property type="entry name" value="Prot_kinase_dom"/>
</dbReference>
<feature type="domain" description="Phorbol-ester/DAG-type" evidence="20">
    <location>
        <begin position="236"/>
        <end position="286"/>
    </location>
</feature>
<evidence type="ECO:0000256" key="18">
    <source>
        <dbReference type="SAM" id="MobiDB-lite"/>
    </source>
</evidence>
<dbReference type="PROSITE" id="PS00107">
    <property type="entry name" value="PROTEIN_KINASE_ATP"/>
    <property type="match status" value="1"/>
</dbReference>
<accession>A0A7E4VTP4</accession>
<evidence type="ECO:0000256" key="16">
    <source>
        <dbReference type="PIRSR" id="PIRSR000551-51"/>
    </source>
</evidence>
<keyword evidence="8 16" id="KW-0547">Nucleotide-binding</keyword>
<dbReference type="AlphaFoldDB" id="A0A7E4VTP4"/>
<dbReference type="PROSITE" id="PS51285">
    <property type="entry name" value="AGC_KINASE_CTER"/>
    <property type="match status" value="1"/>
</dbReference>
<keyword evidence="5" id="KW-0808">Transferase</keyword>
<dbReference type="SUPFAM" id="SSF49562">
    <property type="entry name" value="C2 domain (Calcium/lipid-binding domain, CaLB)"/>
    <property type="match status" value="1"/>
</dbReference>
<dbReference type="InterPro" id="IPR020454">
    <property type="entry name" value="DAG/PE-bd"/>
</dbReference>
<dbReference type="GO" id="GO:0010646">
    <property type="term" value="P:regulation of cell communication"/>
    <property type="evidence" value="ECO:0007669"/>
    <property type="project" value="UniProtKB-ARBA"/>
</dbReference>
<dbReference type="InterPro" id="IPR002219">
    <property type="entry name" value="PKC_DAG/PE"/>
</dbReference>
<evidence type="ECO:0000313" key="22">
    <source>
        <dbReference type="Proteomes" id="UP000492821"/>
    </source>
</evidence>
<dbReference type="InterPro" id="IPR008271">
    <property type="entry name" value="Ser/Thr_kinase_AS"/>
</dbReference>
<dbReference type="CDD" id="cd20837">
    <property type="entry name" value="C1_nPKC_theta-like_rpt2"/>
    <property type="match status" value="1"/>
</dbReference>
<feature type="compositionally biased region" description="Low complexity" evidence="18">
    <location>
        <begin position="388"/>
        <end position="407"/>
    </location>
</feature>
<dbReference type="SMART" id="SM00220">
    <property type="entry name" value="S_TKc"/>
    <property type="match status" value="1"/>
</dbReference>
<dbReference type="GO" id="GO:0023051">
    <property type="term" value="P:regulation of signaling"/>
    <property type="evidence" value="ECO:0007669"/>
    <property type="project" value="UniProtKB-ARBA"/>
</dbReference>
<dbReference type="EC" id="2.7.11.13" evidence="2"/>
<feature type="compositionally biased region" description="Polar residues" evidence="18">
    <location>
        <begin position="376"/>
        <end position="387"/>
    </location>
</feature>
<feature type="domain" description="AGC-kinase C-terminal" evidence="21">
    <location>
        <begin position="715"/>
        <end position="785"/>
    </location>
</feature>
<dbReference type="Proteomes" id="UP000492821">
    <property type="component" value="Unassembled WGS sequence"/>
</dbReference>
<evidence type="ECO:0000256" key="15">
    <source>
        <dbReference type="PIRSR" id="PIRSR000551-50"/>
    </source>
</evidence>
<evidence type="ECO:0000256" key="1">
    <source>
        <dbReference type="ARBA" id="ARBA00005490"/>
    </source>
</evidence>
<evidence type="ECO:0000259" key="20">
    <source>
        <dbReference type="PROSITE" id="PS50081"/>
    </source>
</evidence>
<evidence type="ECO:0000256" key="10">
    <source>
        <dbReference type="ARBA" id="ARBA00022777"/>
    </source>
</evidence>
<organism evidence="22 23">
    <name type="scientific">Panagrellus redivivus</name>
    <name type="common">Microworm</name>
    <dbReference type="NCBI Taxonomy" id="6233"/>
    <lineage>
        <taxon>Eukaryota</taxon>
        <taxon>Metazoa</taxon>
        <taxon>Ecdysozoa</taxon>
        <taxon>Nematoda</taxon>
        <taxon>Chromadorea</taxon>
        <taxon>Rhabditida</taxon>
        <taxon>Tylenchina</taxon>
        <taxon>Panagrolaimomorpha</taxon>
        <taxon>Panagrolaimoidea</taxon>
        <taxon>Panagrolaimidae</taxon>
        <taxon>Panagrellus</taxon>
    </lineage>
</organism>
<dbReference type="FunFam" id="3.30.60.20:FF:000008">
    <property type="entry name" value="Protein kinase C theta"/>
    <property type="match status" value="1"/>
</dbReference>
<name>A0A7E4VTP4_PANRE</name>
<dbReference type="PROSITE" id="PS00108">
    <property type="entry name" value="PROTEIN_KINASE_ST"/>
    <property type="match status" value="1"/>
</dbReference>
<evidence type="ECO:0000256" key="6">
    <source>
        <dbReference type="ARBA" id="ARBA00022723"/>
    </source>
</evidence>
<dbReference type="CDD" id="cd20834">
    <property type="entry name" value="C1_nPKC_theta-like_rpt1"/>
    <property type="match status" value="1"/>
</dbReference>
<dbReference type="FunFam" id="1.10.510.10:FF:001541">
    <property type="entry name" value="Protein kinase C"/>
    <property type="match status" value="1"/>
</dbReference>
<evidence type="ECO:0000256" key="14">
    <source>
        <dbReference type="ARBA" id="ARBA00047470"/>
    </source>
</evidence>
<dbReference type="PANTHER" id="PTHR24351">
    <property type="entry name" value="RIBOSOMAL PROTEIN S6 KINASE"/>
    <property type="match status" value="1"/>
</dbReference>
<dbReference type="Gene3D" id="3.30.200.20">
    <property type="entry name" value="Phosphorylase Kinase, domain 1"/>
    <property type="match status" value="1"/>
</dbReference>
<dbReference type="PROSITE" id="PS00479">
    <property type="entry name" value="ZF_DAG_PE_1"/>
    <property type="match status" value="1"/>
</dbReference>
<dbReference type="PRINTS" id="PR00008">
    <property type="entry name" value="DAGPEDOMAIN"/>
</dbReference>
<evidence type="ECO:0000313" key="23">
    <source>
        <dbReference type="WBParaSite" id="Pan_g3332.t1"/>
    </source>
</evidence>
<evidence type="ECO:0000256" key="7">
    <source>
        <dbReference type="ARBA" id="ARBA00022737"/>
    </source>
</evidence>
<keyword evidence="4" id="KW-0597">Phosphoprotein</keyword>
<sequence>MVSPMVQSWVNMPRGFLHNFSRYHFNDASTTSLIPLRNKKSNTSAVEIYDLFPLEDLLQTLIVEDDSAQNADEDVLRMPQPEAACRLKFLRAEMPEDHPKNVNIDTLLCAVNVKEKVEVNGENRLIQKRKTMQIDWEKCFDVGILHGRVLQVLLLNDKEIVSEATMRLEDIVSKCKHDAITHIWINLKPSGRILAQTKKIGSVDESTMAPRGFDGNLGLQRRRGAIKHARVHEIRGHHFVATFFRQPTFCSLCSEFMWGLNKQGYQCQLCLAAVHKKCHEKTLAQCPGSAKNTSDTLYLKERFKIDIPHRFKQYNFKSPTFCDHCGTLLYGLFKQGMKCEVCGINCHHKCQKHMGNLCGVNQKQLSDALFEIKRSNTQNHSTSSAPPSLSNQSGGSTTSSGEKTPSTPLSNGVGQKFRNLFKINYNVEQPENEEYMNNIWSGGDGPVKKYRLQHFNITKVLGKGSFGKVLLVELKGANKYFAMKCLKKDVILEDDDTECTFIERRVLILSHECPFLCQLFCSFQTNEYLFFVMEYLNGGDLMYHIQQVKRFDENRTRFYACEIIVALQFLHSNNIIYRDLKLDNILLDAEGHIHLADFGMCKTEMNRENGMASTFCGTPDYIAPEIIKGQLYNEAVDFWSLGVLLYEMLIGQSPFHGEGEDELFDAILNERPYFPKSLGKEAAKCLSALFDRNPNTRLGMPECPDGPIRNHSFFRGVDWKKFETRSVHPPYKPNVRSPNDTSNFDDDFTQEKAALTPIQDKTLLESIDPEAFMNFSYTNPSFLTS</sequence>
<dbReference type="PIRSF" id="PIRSF000551">
    <property type="entry name" value="PKC_delta"/>
    <property type="match status" value="1"/>
</dbReference>
<evidence type="ECO:0000256" key="9">
    <source>
        <dbReference type="ARBA" id="ARBA00022771"/>
    </source>
</evidence>
<dbReference type="InterPro" id="IPR046349">
    <property type="entry name" value="C1-like_sf"/>
</dbReference>
<feature type="domain" description="Phorbol-ester/DAG-type" evidence="20">
    <location>
        <begin position="308"/>
        <end position="358"/>
    </location>
</feature>
<dbReference type="SMART" id="SM00109">
    <property type="entry name" value="C1"/>
    <property type="match status" value="2"/>
</dbReference>
<feature type="region of interest" description="Disordered" evidence="18">
    <location>
        <begin position="376"/>
        <end position="413"/>
    </location>
</feature>
<dbReference type="SMART" id="SM00133">
    <property type="entry name" value="S_TK_X"/>
    <property type="match status" value="1"/>
</dbReference>